<comment type="caution">
    <text evidence="13">The sequence shown here is derived from an EMBL/GenBank/DDBJ whole genome shotgun (WGS) entry which is preliminary data.</text>
</comment>
<reference evidence="13 14" key="1">
    <citation type="submission" date="2014-04" db="EMBL/GenBank/DDBJ databases">
        <title>Genome assembly of Hyalangium minutum DSM 14724.</title>
        <authorList>
            <person name="Sharma G."/>
            <person name="Subramanian S."/>
        </authorList>
    </citation>
    <scope>NUCLEOTIDE SEQUENCE [LARGE SCALE GENOMIC DNA]</scope>
    <source>
        <strain evidence="13 14">DSM 14724</strain>
    </source>
</reference>
<gene>
    <name evidence="13" type="ORF">DB31_0511</name>
</gene>
<dbReference type="Pfam" id="PF00317">
    <property type="entry name" value="Ribonuc_red_lgN"/>
    <property type="match status" value="1"/>
</dbReference>
<dbReference type="CDD" id="cd01679">
    <property type="entry name" value="RNR_I"/>
    <property type="match status" value="1"/>
</dbReference>
<comment type="similarity">
    <text evidence="1 10">Belongs to the ribonucleoside diphosphate reductase large chain family.</text>
</comment>
<dbReference type="PRINTS" id="PR01183">
    <property type="entry name" value="RIBORDTASEM1"/>
</dbReference>
<dbReference type="STRING" id="394096.DB31_0511"/>
<evidence type="ECO:0000256" key="8">
    <source>
        <dbReference type="ARBA" id="ARBA00047754"/>
    </source>
</evidence>
<dbReference type="InterPro" id="IPR013509">
    <property type="entry name" value="RNR_lsu_N"/>
</dbReference>
<evidence type="ECO:0000256" key="1">
    <source>
        <dbReference type="ARBA" id="ARBA00010406"/>
    </source>
</evidence>
<dbReference type="SUPFAM" id="SSF48168">
    <property type="entry name" value="R1 subunit of ribonucleotide reductase, N-terminal domain"/>
    <property type="match status" value="1"/>
</dbReference>
<dbReference type="InterPro" id="IPR039718">
    <property type="entry name" value="Rrm1"/>
</dbReference>
<dbReference type="Gene3D" id="3.20.70.20">
    <property type="match status" value="1"/>
</dbReference>
<evidence type="ECO:0000256" key="2">
    <source>
        <dbReference type="ARBA" id="ARBA00012274"/>
    </source>
</evidence>
<evidence type="ECO:0000313" key="13">
    <source>
        <dbReference type="EMBL" id="KFE72249.1"/>
    </source>
</evidence>
<keyword evidence="4 9" id="KW-0547">Nucleotide-binding</keyword>
<comment type="catalytic activity">
    <reaction evidence="8 10">
        <text>a 2'-deoxyribonucleoside 5'-diphosphate + [thioredoxin]-disulfide + H2O = a ribonucleoside 5'-diphosphate + [thioredoxin]-dithiol</text>
        <dbReference type="Rhea" id="RHEA:23252"/>
        <dbReference type="Rhea" id="RHEA-COMP:10698"/>
        <dbReference type="Rhea" id="RHEA-COMP:10700"/>
        <dbReference type="ChEBI" id="CHEBI:15377"/>
        <dbReference type="ChEBI" id="CHEBI:29950"/>
        <dbReference type="ChEBI" id="CHEBI:50058"/>
        <dbReference type="ChEBI" id="CHEBI:57930"/>
        <dbReference type="ChEBI" id="CHEBI:73316"/>
        <dbReference type="EC" id="1.17.4.1"/>
    </reaction>
</comment>
<dbReference type="GO" id="GO:0005524">
    <property type="term" value="F:ATP binding"/>
    <property type="evidence" value="ECO:0007669"/>
    <property type="project" value="UniProtKB-UniRule"/>
</dbReference>
<evidence type="ECO:0000259" key="12">
    <source>
        <dbReference type="PROSITE" id="PS51161"/>
    </source>
</evidence>
<dbReference type="InterPro" id="IPR013346">
    <property type="entry name" value="NrdE_NrdA_C"/>
</dbReference>
<dbReference type="EMBL" id="JMCB01000001">
    <property type="protein sequence ID" value="KFE72249.1"/>
    <property type="molecule type" value="Genomic_DNA"/>
</dbReference>
<dbReference type="UniPathway" id="UPA00326"/>
<dbReference type="PANTHER" id="PTHR11573">
    <property type="entry name" value="RIBONUCLEOSIDE-DIPHOSPHATE REDUCTASE LARGE CHAIN"/>
    <property type="match status" value="1"/>
</dbReference>
<dbReference type="PROSITE" id="PS51161">
    <property type="entry name" value="ATP_CONE"/>
    <property type="match status" value="1"/>
</dbReference>
<proteinExistence type="inferred from homology"/>
<dbReference type="PROSITE" id="PS00089">
    <property type="entry name" value="RIBORED_LARGE"/>
    <property type="match status" value="1"/>
</dbReference>
<evidence type="ECO:0000256" key="5">
    <source>
        <dbReference type="ARBA" id="ARBA00022840"/>
    </source>
</evidence>
<evidence type="ECO:0000313" key="14">
    <source>
        <dbReference type="Proteomes" id="UP000028725"/>
    </source>
</evidence>
<dbReference type="Pfam" id="PF03477">
    <property type="entry name" value="ATP-cone"/>
    <property type="match status" value="1"/>
</dbReference>
<dbReference type="EC" id="1.17.4.1" evidence="2 10"/>
<comment type="function">
    <text evidence="10">Provides the precursors necessary for DNA synthesis. Catalyzes the biosynthesis of deoxyribonucleotides from the corresponding ribonucleotides.</text>
</comment>
<organism evidence="13 14">
    <name type="scientific">Hyalangium minutum</name>
    <dbReference type="NCBI Taxonomy" id="394096"/>
    <lineage>
        <taxon>Bacteria</taxon>
        <taxon>Pseudomonadati</taxon>
        <taxon>Myxococcota</taxon>
        <taxon>Myxococcia</taxon>
        <taxon>Myxococcales</taxon>
        <taxon>Cystobacterineae</taxon>
        <taxon>Archangiaceae</taxon>
        <taxon>Hyalangium</taxon>
    </lineage>
</organism>
<dbReference type="Pfam" id="PF02867">
    <property type="entry name" value="Ribonuc_red_lgC"/>
    <property type="match status" value="1"/>
</dbReference>
<dbReference type="InterPro" id="IPR008926">
    <property type="entry name" value="RNR_R1-su_N"/>
</dbReference>
<dbReference type="AlphaFoldDB" id="A0A085WX36"/>
<evidence type="ECO:0000256" key="4">
    <source>
        <dbReference type="ARBA" id="ARBA00022741"/>
    </source>
</evidence>
<feature type="region of interest" description="Disordered" evidence="11">
    <location>
        <begin position="1"/>
        <end position="32"/>
    </location>
</feature>
<sequence>MNVETPAKPASPSVPPQLTDAAPHQQTPANELAPTMMRVRKRNGNAEPVDLNKIVRAVGRCCVGLTRVDALRVATKTISGLYDGATTKELDSLSIQTAAALIVEEPEYAKLSARLLATYIQKEVSNQEIHSFSQSVAAGHKHGLIAERLLQFVQTNARKLNAAIDPSRNDLFEYFGLRTVYDRYLLKNPQTRQVIETPQDFFLRVACALTDSAKDAIELYRLFSSLEYLPSSPTLFNAGTRHEQLSSCFLLDSPADDLEAIYKKYTDVAMLSKFSGGIGVAYHRVRARGSLIKSTNGHSNGIVPWLKTMDASVAAVNQGGKRKGACCVYLETWHADIEDFLELRDNTGDEARRTHNLNLANWVPDLFMRRVEQDGEWSLFDPKSVGHLTDLYGAAFEQAYAEAEAKGLAVRKVKARDLYARMMKTLAQTGNGWMTFKDISNRKSNQTAKDGNVIHLSNLCTEILEVTNASETAVCNLGSLNLGRMMADGKFDFEKLRANVALAIRQLDRVIDLNYYPISTAAESNRKWRPVGLGLMGLQDVFFQMRLPFDAPEARALSKKISEEIYFSALNASADLAEQNGPHLTFSETRAAKGELQFDAWGVVPEDKERWDLLRARIQKVGLRNSLMIAIAPTATIASIAGCYECIEPQVSNLFKRETLSGDFLQVNKYLVRELQALGLWNESMRSRLKMSEGSVQELTELPAELRTVYRTAWELPMRSLIDMAADRGAFIDQSQSLNLFVEAPNIGKLSSMYFYAWQKGLKTTYYMRSRPATRIAKATVGTLDGGAITSTPNVPVASAAPAQAQAPAVTPEPAVPTYTEAEAVACSLENPEMCEACQ</sequence>
<evidence type="ECO:0000256" key="6">
    <source>
        <dbReference type="ARBA" id="ARBA00023002"/>
    </source>
</evidence>
<dbReference type="PANTHER" id="PTHR11573:SF6">
    <property type="entry name" value="RIBONUCLEOSIDE-DIPHOSPHATE REDUCTASE LARGE SUBUNIT"/>
    <property type="match status" value="1"/>
</dbReference>
<evidence type="ECO:0000256" key="11">
    <source>
        <dbReference type="SAM" id="MobiDB-lite"/>
    </source>
</evidence>
<protein>
    <recommendedName>
        <fullName evidence="2 10">Ribonucleoside-diphosphate reductase</fullName>
        <ecNumber evidence="2 10">1.17.4.1</ecNumber>
    </recommendedName>
</protein>
<keyword evidence="6 10" id="KW-0560">Oxidoreductase</keyword>
<keyword evidence="14" id="KW-1185">Reference proteome</keyword>
<evidence type="ECO:0000256" key="3">
    <source>
        <dbReference type="ARBA" id="ARBA00022533"/>
    </source>
</evidence>
<dbReference type="SUPFAM" id="SSF51998">
    <property type="entry name" value="PFL-like glycyl radical enzymes"/>
    <property type="match status" value="1"/>
</dbReference>
<keyword evidence="5 9" id="KW-0067">ATP-binding</keyword>
<dbReference type="NCBIfam" id="TIGR02506">
    <property type="entry name" value="NrdE_NrdA"/>
    <property type="match status" value="1"/>
</dbReference>
<dbReference type="GO" id="GO:0009263">
    <property type="term" value="P:deoxyribonucleotide biosynthetic process"/>
    <property type="evidence" value="ECO:0007669"/>
    <property type="project" value="UniProtKB-KW"/>
</dbReference>
<dbReference type="OrthoDB" id="9762933at2"/>
<accession>A0A085WX36</accession>
<name>A0A085WX36_9BACT</name>
<dbReference type="GO" id="GO:0004748">
    <property type="term" value="F:ribonucleoside-diphosphate reductase activity, thioredoxin disulfide as acceptor"/>
    <property type="evidence" value="ECO:0007669"/>
    <property type="project" value="UniProtKB-EC"/>
</dbReference>
<evidence type="ECO:0000256" key="9">
    <source>
        <dbReference type="PROSITE-ProRule" id="PRU00492"/>
    </source>
</evidence>
<dbReference type="Proteomes" id="UP000028725">
    <property type="component" value="Unassembled WGS sequence"/>
</dbReference>
<evidence type="ECO:0000256" key="10">
    <source>
        <dbReference type="RuleBase" id="RU003410"/>
    </source>
</evidence>
<evidence type="ECO:0000256" key="7">
    <source>
        <dbReference type="ARBA" id="ARBA00023116"/>
    </source>
</evidence>
<keyword evidence="7 10" id="KW-0215">Deoxyribonucleotide synthesis</keyword>
<keyword evidence="3" id="KW-0021">Allosteric enzyme</keyword>
<dbReference type="GO" id="GO:0005971">
    <property type="term" value="C:ribonucleoside-diphosphate reductase complex"/>
    <property type="evidence" value="ECO:0007669"/>
    <property type="project" value="TreeGrafter"/>
</dbReference>
<feature type="domain" description="ATP-cone" evidence="12">
    <location>
        <begin position="37"/>
        <end position="126"/>
    </location>
</feature>
<dbReference type="InterPro" id="IPR005144">
    <property type="entry name" value="ATP-cone_dom"/>
</dbReference>
<dbReference type="InterPro" id="IPR000788">
    <property type="entry name" value="RNR_lg_C"/>
</dbReference>
<dbReference type="PATRIC" id="fig|394096.3.peg.506"/>